<dbReference type="EMBL" id="UGTP01000001">
    <property type="protein sequence ID" value="SUC12863.1"/>
    <property type="molecule type" value="Genomic_DNA"/>
</dbReference>
<gene>
    <name evidence="1" type="ORF">NCTC13043_01480</name>
</gene>
<proteinExistence type="predicted"/>
<reference evidence="1 2" key="1">
    <citation type="submission" date="2018-06" db="EMBL/GenBank/DDBJ databases">
        <authorList>
            <consortium name="Pathogen Informatics"/>
            <person name="Doyle S."/>
        </authorList>
    </citation>
    <scope>NUCLEOTIDE SEQUENCE [LARGE SCALE GENOMIC DNA]</scope>
    <source>
        <strain evidence="1 2">NCTC13043</strain>
    </source>
</reference>
<evidence type="ECO:0000313" key="1">
    <source>
        <dbReference type="EMBL" id="SUC12863.1"/>
    </source>
</evidence>
<sequence length="164" mass="19619">MSSIQFNYFANEKGEQIIKQELLNCFGSLYIREYWENNKEPLECSIENISNFTPFVGKRLLLTSIKEKELIIEDEDRFVSKYISPILEYTPSKNRDENIYVEGRLVYFASNEFPEFKSKVQSLFRKLKKHCWKDKHWKSLWVFETIGDEATVFIPNRVVLLKRD</sequence>
<protein>
    <submittedName>
        <fullName evidence="1">Uncharacterized protein</fullName>
    </submittedName>
</protein>
<evidence type="ECO:0000313" key="2">
    <source>
        <dbReference type="Proteomes" id="UP000254235"/>
    </source>
</evidence>
<name>A0A379F364_9BACT</name>
<organism evidence="1 2">
    <name type="scientific">Prevotella pallens</name>
    <dbReference type="NCBI Taxonomy" id="60133"/>
    <lineage>
        <taxon>Bacteria</taxon>
        <taxon>Pseudomonadati</taxon>
        <taxon>Bacteroidota</taxon>
        <taxon>Bacteroidia</taxon>
        <taxon>Bacteroidales</taxon>
        <taxon>Prevotellaceae</taxon>
        <taxon>Prevotella</taxon>
    </lineage>
</organism>
<dbReference type="AlphaFoldDB" id="A0A379F364"/>
<dbReference type="Proteomes" id="UP000254235">
    <property type="component" value="Unassembled WGS sequence"/>
</dbReference>
<accession>A0A379F364</accession>
<dbReference type="RefSeq" id="WP_115083535.1">
    <property type="nucleotide sequence ID" value="NZ_CAJPLF010000103.1"/>
</dbReference>
<dbReference type="GeneID" id="78571162"/>
<dbReference type="OrthoDB" id="1081920at2"/>